<gene>
    <name evidence="2" type="ORF">EKO04_006305</name>
</gene>
<feature type="compositionally biased region" description="Acidic residues" evidence="1">
    <location>
        <begin position="1024"/>
        <end position="1050"/>
    </location>
</feature>
<evidence type="ECO:0000313" key="2">
    <source>
        <dbReference type="EMBL" id="KAF9695682.1"/>
    </source>
</evidence>
<evidence type="ECO:0000256" key="1">
    <source>
        <dbReference type="SAM" id="MobiDB-lite"/>
    </source>
</evidence>
<name>A0A8H7J3Q0_9PLEO</name>
<dbReference type="EMBL" id="RZGK01000011">
    <property type="protein sequence ID" value="KAF9695682.1"/>
    <property type="molecule type" value="Genomic_DNA"/>
</dbReference>
<sequence length="1104" mass="124630">MESGKRSMLAGLQFSRKQSTRLRSIWDHRLWDHRIGPDLWSGLAGDQQRRSKDRRATDDSQRGSETDGQTDDGEADEEATDEQDETDLDEEQDIESDVADISGEDEDALQSDSSTASSLREPVLSDKASGIHAAAAELLELLFELCITFMTEDFKDGQPSSSTLVFYSGVLALQGAGETFRTAKSFTPILSQLIYIQRLLFLEYALPYRAYPHIGLEQRPRYGQLEQLNVVRLKYMVEGAMHPLAEFQSLRDFGRVIGRTDAPSFLFRWSDDGQTISHGTKQVTMDSFRRFSEVFVDEAEDLCRELMFGVLPPVDLSQVKDEIGNTSQGFSFVHHPDNHLSEAYLELSTRACTTRRNGLLREGRWNWKAIFLYLKKMEAFQEAVAGMCYTSGGQFPRVSELFGLECENGPTSARGFYMYNGHVFYLTRHHKAKRSTNREFYVARYLPARASRVVYYHLVYISPFARMLRRERRDDPSKHGSTLLFCSDQTPDRPWESRKLTAVLQRASSQVWGWLVNAQLCRQLAIAITEKHVKEVHQRFNRYDDKSPNADINIAYAWQSGHRPLQRAYTYGLDGAFPTHLQPSLLRIYEWVSIRWHEFLQQPTKGFSSDVSIGEHELQQQSSPATLQHSPAQASFVDGITPTFLPTDPETSSTKKRKRCTGNNTGNNATKPLEAIHSNHGKRQRYRSTGRTHSLKVAPHSPAIRPSDEDSSPAKDDLPATSFVQSPTRSPQRRHSSTAAFPPERQKGVQRLLDAQAKRKGIACDDRRQRLIPQAKEPRTGNCGQPSDAISLSISDQAANRDGERSLLYLLSESARRREKRVSAPIDLKTLKSQIRIWSERCSLCHIRGYWCSGHHMIAQCRVPGADQVRQTRNDLQKNMMSFRYSGGSFCSGQCEMSINLSLPASDPSLMPECACESAVLDGLSAMMGDPSRNRLNDITELKKRAPGGQAKDLHTWLCSTEEVGGGESATATMVFGQLSRVARRTGTPEPSDRSVNTKLQQREAWDALVKQAERDVGRAEMEIANEDQDKDGEEEEDEMMINELDDEQDPSERDNELEHAKLRPIKKACLDFCIALLKQTVCCKEYNCAIVCALAVLSVKEDS</sequence>
<reference evidence="2" key="2">
    <citation type="submission" date="2020-09" db="EMBL/GenBank/DDBJ databases">
        <title>Reference genome assembly for Australian Ascochyta lentis isolate Al4.</title>
        <authorList>
            <person name="Lee R.C."/>
            <person name="Farfan-Caceres L.M."/>
            <person name="Debler J.W."/>
            <person name="Williams A.H."/>
            <person name="Henares B.M."/>
        </authorList>
    </citation>
    <scope>NUCLEOTIDE SEQUENCE</scope>
    <source>
        <strain evidence="2">Al4</strain>
    </source>
</reference>
<dbReference type="AlphaFoldDB" id="A0A8H7J3Q0"/>
<feature type="compositionally biased region" description="Basic and acidic residues" evidence="1">
    <location>
        <begin position="706"/>
        <end position="718"/>
    </location>
</feature>
<feature type="compositionally biased region" description="Polar residues" evidence="1">
    <location>
        <begin position="661"/>
        <end position="670"/>
    </location>
</feature>
<feature type="region of interest" description="Disordered" evidence="1">
    <location>
        <begin position="1022"/>
        <end position="1057"/>
    </location>
</feature>
<proteinExistence type="predicted"/>
<feature type="region of interest" description="Disordered" evidence="1">
    <location>
        <begin position="638"/>
        <end position="747"/>
    </location>
</feature>
<accession>A0A8H7J3Q0</accession>
<feature type="compositionally biased region" description="Acidic residues" evidence="1">
    <location>
        <begin position="68"/>
        <end position="109"/>
    </location>
</feature>
<comment type="caution">
    <text evidence="2">The sequence shown here is derived from an EMBL/GenBank/DDBJ whole genome shotgun (WGS) entry which is preliminary data.</text>
</comment>
<dbReference type="OrthoDB" id="2608216at2759"/>
<feature type="compositionally biased region" description="Basic residues" evidence="1">
    <location>
        <begin position="679"/>
        <end position="694"/>
    </location>
</feature>
<organism evidence="2 3">
    <name type="scientific">Ascochyta lentis</name>
    <dbReference type="NCBI Taxonomy" id="205686"/>
    <lineage>
        <taxon>Eukaryota</taxon>
        <taxon>Fungi</taxon>
        <taxon>Dikarya</taxon>
        <taxon>Ascomycota</taxon>
        <taxon>Pezizomycotina</taxon>
        <taxon>Dothideomycetes</taxon>
        <taxon>Pleosporomycetidae</taxon>
        <taxon>Pleosporales</taxon>
        <taxon>Pleosporineae</taxon>
        <taxon>Didymellaceae</taxon>
        <taxon>Ascochyta</taxon>
    </lineage>
</organism>
<protein>
    <submittedName>
        <fullName evidence="2">Uncharacterized protein</fullName>
    </submittedName>
</protein>
<dbReference type="Proteomes" id="UP000651452">
    <property type="component" value="Unassembled WGS sequence"/>
</dbReference>
<feature type="region of interest" description="Disordered" evidence="1">
    <location>
        <begin position="36"/>
        <end position="122"/>
    </location>
</feature>
<evidence type="ECO:0000313" key="3">
    <source>
        <dbReference type="Proteomes" id="UP000651452"/>
    </source>
</evidence>
<feature type="compositionally biased region" description="Basic and acidic residues" evidence="1">
    <location>
        <begin position="47"/>
        <end position="65"/>
    </location>
</feature>
<reference evidence="2" key="1">
    <citation type="submission" date="2018-12" db="EMBL/GenBank/DDBJ databases">
        <authorList>
            <person name="Syme R.A."/>
            <person name="Farfan-Caceres L."/>
            <person name="Lichtenzveig J."/>
        </authorList>
    </citation>
    <scope>NUCLEOTIDE SEQUENCE</scope>
    <source>
        <strain evidence="2">Al4</strain>
    </source>
</reference>
<keyword evidence="3" id="KW-1185">Reference proteome</keyword>